<dbReference type="OrthoDB" id="692105at2759"/>
<dbReference type="Gene3D" id="3.40.50.300">
    <property type="entry name" value="P-loop containing nucleotide triphosphate hydrolases"/>
    <property type="match status" value="1"/>
</dbReference>
<dbReference type="InterPro" id="IPR027417">
    <property type="entry name" value="P-loop_NTPase"/>
</dbReference>
<dbReference type="InterPro" id="IPR000863">
    <property type="entry name" value="Sulfotransferase_dom"/>
</dbReference>
<dbReference type="EMBL" id="LWDX02012502">
    <property type="protein sequence ID" value="OEL35331.1"/>
    <property type="molecule type" value="Genomic_DNA"/>
</dbReference>
<keyword evidence="2 3" id="KW-0808">Transferase</keyword>
<feature type="chain" id="PRO_5009189096" description="Sulfotransferase" evidence="4">
    <location>
        <begin position="21"/>
        <end position="194"/>
    </location>
</feature>
<keyword evidence="4" id="KW-0732">Signal</keyword>
<sequence>MPLSLLPNSKLVLVVGLCTCAEIPKDAFVSRWHFENEIRREYSIDLETSLSMFAEAKVFQDMVRFGSMPRVRTGERASHALTRFFFFFSSTEDMMSEPVKHVMRLATFLGVPFGTKEEEHGIPKVVRLCSFEKLRSLHGNKKGDVIRRGNLVVEKSVFFRKGKVGDWVNHMSEEMGRKLDCIVEEKLKGSGLVL</sequence>
<organism evidence="6 7">
    <name type="scientific">Dichanthelium oligosanthes</name>
    <dbReference type="NCBI Taxonomy" id="888268"/>
    <lineage>
        <taxon>Eukaryota</taxon>
        <taxon>Viridiplantae</taxon>
        <taxon>Streptophyta</taxon>
        <taxon>Embryophyta</taxon>
        <taxon>Tracheophyta</taxon>
        <taxon>Spermatophyta</taxon>
        <taxon>Magnoliopsida</taxon>
        <taxon>Liliopsida</taxon>
        <taxon>Poales</taxon>
        <taxon>Poaceae</taxon>
        <taxon>PACMAD clade</taxon>
        <taxon>Panicoideae</taxon>
        <taxon>Panicodae</taxon>
        <taxon>Paniceae</taxon>
        <taxon>Dichantheliinae</taxon>
        <taxon>Dichanthelium</taxon>
    </lineage>
</organism>
<evidence type="ECO:0000256" key="3">
    <source>
        <dbReference type="RuleBase" id="RU361155"/>
    </source>
</evidence>
<name>A0A1E5WD91_9POAL</name>
<protein>
    <recommendedName>
        <fullName evidence="3">Sulfotransferase</fullName>
        <ecNumber evidence="3">2.8.2.-</ecNumber>
    </recommendedName>
</protein>
<dbReference type="Pfam" id="PF00685">
    <property type="entry name" value="Sulfotransfer_1"/>
    <property type="match status" value="1"/>
</dbReference>
<feature type="domain" description="Sulfotransferase" evidence="5">
    <location>
        <begin position="2"/>
        <end position="191"/>
    </location>
</feature>
<evidence type="ECO:0000259" key="5">
    <source>
        <dbReference type="Pfam" id="PF00685"/>
    </source>
</evidence>
<feature type="signal peptide" evidence="4">
    <location>
        <begin position="1"/>
        <end position="20"/>
    </location>
</feature>
<dbReference type="Proteomes" id="UP000095767">
    <property type="component" value="Unassembled WGS sequence"/>
</dbReference>
<gene>
    <name evidence="6" type="ORF">BAE44_0003650</name>
</gene>
<evidence type="ECO:0000256" key="1">
    <source>
        <dbReference type="ARBA" id="ARBA00005771"/>
    </source>
</evidence>
<comment type="caution">
    <text evidence="6">The sequence shown here is derived from an EMBL/GenBank/DDBJ whole genome shotgun (WGS) entry which is preliminary data.</text>
</comment>
<evidence type="ECO:0000313" key="6">
    <source>
        <dbReference type="EMBL" id="OEL35331.1"/>
    </source>
</evidence>
<dbReference type="GO" id="GO:0008146">
    <property type="term" value="F:sulfotransferase activity"/>
    <property type="evidence" value="ECO:0007669"/>
    <property type="project" value="InterPro"/>
</dbReference>
<proteinExistence type="inferred from homology"/>
<keyword evidence="7" id="KW-1185">Reference proteome</keyword>
<evidence type="ECO:0000256" key="2">
    <source>
        <dbReference type="ARBA" id="ARBA00022679"/>
    </source>
</evidence>
<dbReference type="AlphaFoldDB" id="A0A1E5WD91"/>
<dbReference type="PANTHER" id="PTHR11783">
    <property type="entry name" value="SULFOTRANSFERASE SULT"/>
    <property type="match status" value="1"/>
</dbReference>
<dbReference type="STRING" id="888268.A0A1E5WD91"/>
<comment type="similarity">
    <text evidence="1 3">Belongs to the sulfotransferase 1 family.</text>
</comment>
<evidence type="ECO:0000256" key="4">
    <source>
        <dbReference type="SAM" id="SignalP"/>
    </source>
</evidence>
<evidence type="ECO:0000313" key="7">
    <source>
        <dbReference type="Proteomes" id="UP000095767"/>
    </source>
</evidence>
<reference evidence="6 7" key="1">
    <citation type="submission" date="2016-09" db="EMBL/GenBank/DDBJ databases">
        <title>The draft genome of Dichanthelium oligosanthes: A C3 panicoid grass species.</title>
        <authorList>
            <person name="Studer A.J."/>
            <person name="Schnable J.C."/>
            <person name="Brutnell T.P."/>
        </authorList>
    </citation>
    <scope>NUCLEOTIDE SEQUENCE [LARGE SCALE GENOMIC DNA]</scope>
    <source>
        <strain evidence="7">cv. Kellogg 1175</strain>
        <tissue evidence="6">Leaf</tissue>
    </source>
</reference>
<dbReference type="EC" id="2.8.2.-" evidence="3"/>
<dbReference type="SUPFAM" id="SSF52540">
    <property type="entry name" value="P-loop containing nucleoside triphosphate hydrolases"/>
    <property type="match status" value="1"/>
</dbReference>
<accession>A0A1E5WD91</accession>